<dbReference type="PANTHER" id="PTHR35870">
    <property type="entry name" value="PROTEIN, PUTATIVE (AFU_ORTHOLOGUE AFUA_5G03330)-RELATED"/>
    <property type="match status" value="1"/>
</dbReference>
<gene>
    <name evidence="2" type="ORF">SISSUDRAFT_1061711</name>
</gene>
<keyword evidence="3" id="KW-1185">Reference proteome</keyword>
<dbReference type="AlphaFoldDB" id="A0A166DQ87"/>
<dbReference type="STRING" id="1314776.A0A166DQ87"/>
<dbReference type="InterPro" id="IPR025337">
    <property type="entry name" value="Questin_oxidase-like"/>
</dbReference>
<proteinExistence type="predicted"/>
<sequence length="538" mass="60723">MAPSPFKSHAERGLINLDPSLDSQATLRRLLERDYKEHHFYHNPVGLHNHLSHHLVAAYDLGADSETLVEIYGKEEIIQRPLDLTKIGIDVDGLPAIGEVNESNWTTWLGEERAYGAYLKFFEGVVGRVGVREAVLRYIFADEVNGLERMMLCRTLGALMHSMIQLGAGLEFSDPLMVVQGLAQGATHYIGFFLPETLRGPNIYHPQSISLPSRTSSLSLFGIIQKIYDSPILEPVYPYKSYDDYPKRFDDILEEGKGRGGELQRIVNLWDLDFDADGEDGDRDGRIEEVVEECFWVCVCVVFATSRRGRKPRLDFYTMHFVTAAIFLPTFVDLLRAEPEGDGKAEDQDEEGRKKEREKRRRYVVDYLRMWLYLVGIWFIDRGRPRIDVSVVMEYSASPQPPPLPHSSSNGACNGTSYNTDIGNEEDIWAAMARDVVHAPDAHTPKTVRTLLYAHRKYGGRKAGEVPGIWKNSLANSNLDEAGGGEKGELWMEGLDKLDGSLFVRCAGVLMDCMGWVTRGERAGVWDRSGLGWEEAWD</sequence>
<evidence type="ECO:0000256" key="1">
    <source>
        <dbReference type="ARBA" id="ARBA00023002"/>
    </source>
</evidence>
<protein>
    <submittedName>
        <fullName evidence="2">Uncharacterized protein</fullName>
    </submittedName>
</protein>
<keyword evidence="1" id="KW-0560">Oxidoreductase</keyword>
<organism evidence="2 3">
    <name type="scientific">Sistotremastrum suecicum HHB10207 ss-3</name>
    <dbReference type="NCBI Taxonomy" id="1314776"/>
    <lineage>
        <taxon>Eukaryota</taxon>
        <taxon>Fungi</taxon>
        <taxon>Dikarya</taxon>
        <taxon>Basidiomycota</taxon>
        <taxon>Agaricomycotina</taxon>
        <taxon>Agaricomycetes</taxon>
        <taxon>Sistotremastrales</taxon>
        <taxon>Sistotremastraceae</taxon>
        <taxon>Sistotremastrum</taxon>
    </lineage>
</organism>
<accession>A0A166DQ87</accession>
<dbReference type="PANTHER" id="PTHR35870:SF1">
    <property type="entry name" value="PROTEIN, PUTATIVE (AFU_ORTHOLOGUE AFUA_5G03330)-RELATED"/>
    <property type="match status" value="1"/>
</dbReference>
<evidence type="ECO:0000313" key="2">
    <source>
        <dbReference type="EMBL" id="KZT38783.1"/>
    </source>
</evidence>
<reference evidence="2 3" key="1">
    <citation type="journal article" date="2016" name="Mol. Biol. Evol.">
        <title>Comparative Genomics of Early-Diverging Mushroom-Forming Fungi Provides Insights into the Origins of Lignocellulose Decay Capabilities.</title>
        <authorList>
            <person name="Nagy L.G."/>
            <person name="Riley R."/>
            <person name="Tritt A."/>
            <person name="Adam C."/>
            <person name="Daum C."/>
            <person name="Floudas D."/>
            <person name="Sun H."/>
            <person name="Yadav J.S."/>
            <person name="Pangilinan J."/>
            <person name="Larsson K.H."/>
            <person name="Matsuura K."/>
            <person name="Barry K."/>
            <person name="Labutti K."/>
            <person name="Kuo R."/>
            <person name="Ohm R.A."/>
            <person name="Bhattacharya S.S."/>
            <person name="Shirouzu T."/>
            <person name="Yoshinaga Y."/>
            <person name="Martin F.M."/>
            <person name="Grigoriev I.V."/>
            <person name="Hibbett D.S."/>
        </authorList>
    </citation>
    <scope>NUCLEOTIDE SEQUENCE [LARGE SCALE GENOMIC DNA]</scope>
    <source>
        <strain evidence="2 3">HHB10207 ss-3</strain>
    </source>
</reference>
<dbReference type="EMBL" id="KV428057">
    <property type="protein sequence ID" value="KZT38783.1"/>
    <property type="molecule type" value="Genomic_DNA"/>
</dbReference>
<name>A0A166DQ87_9AGAM</name>
<dbReference type="GO" id="GO:0016491">
    <property type="term" value="F:oxidoreductase activity"/>
    <property type="evidence" value="ECO:0007669"/>
    <property type="project" value="UniProtKB-KW"/>
</dbReference>
<evidence type="ECO:0000313" key="3">
    <source>
        <dbReference type="Proteomes" id="UP000076798"/>
    </source>
</evidence>
<dbReference type="Pfam" id="PF14027">
    <property type="entry name" value="Questin_oxidase"/>
    <property type="match status" value="2"/>
</dbReference>
<dbReference type="Proteomes" id="UP000076798">
    <property type="component" value="Unassembled WGS sequence"/>
</dbReference>
<dbReference type="OrthoDB" id="10004862at2759"/>